<dbReference type="PANTHER" id="PTHR47268">
    <property type="entry name" value="ACYLPHOSPHATASE"/>
    <property type="match status" value="1"/>
</dbReference>
<dbReference type="PROSITE" id="PS00150">
    <property type="entry name" value="ACYLPHOSPHATASE_1"/>
    <property type="match status" value="1"/>
</dbReference>
<evidence type="ECO:0000259" key="6">
    <source>
        <dbReference type="PROSITE" id="PS51160"/>
    </source>
</evidence>
<dbReference type="Gene3D" id="3.30.70.100">
    <property type="match status" value="1"/>
</dbReference>
<evidence type="ECO:0000256" key="1">
    <source>
        <dbReference type="ARBA" id="ARBA00005614"/>
    </source>
</evidence>
<dbReference type="EC" id="3.6.1.7" evidence="2 4"/>
<feature type="domain" description="Acylphosphatase-like" evidence="6">
    <location>
        <begin position="1"/>
        <end position="87"/>
    </location>
</feature>
<reference evidence="7 8" key="1">
    <citation type="submission" date="2015-09" db="EMBL/GenBank/DDBJ databases">
        <authorList>
            <consortium name="Swine Surveillance"/>
        </authorList>
    </citation>
    <scope>NUCLEOTIDE SEQUENCE [LARGE SCALE GENOMIC DNA]</scope>
    <source>
        <strain evidence="7 8">CECT 4357</strain>
    </source>
</reference>
<dbReference type="PANTHER" id="PTHR47268:SF4">
    <property type="entry name" value="ACYLPHOSPHATASE"/>
    <property type="match status" value="1"/>
</dbReference>
<dbReference type="InterPro" id="IPR017968">
    <property type="entry name" value="Acylphosphatase_CS"/>
</dbReference>
<evidence type="ECO:0000313" key="7">
    <source>
        <dbReference type="EMBL" id="CUH65930.1"/>
    </source>
</evidence>
<comment type="similarity">
    <text evidence="1 5">Belongs to the acylphosphatase family.</text>
</comment>
<dbReference type="PROSITE" id="PS51160">
    <property type="entry name" value="ACYLPHOSPHATASE_3"/>
    <property type="match status" value="1"/>
</dbReference>
<protein>
    <recommendedName>
        <fullName evidence="2 4">acylphosphatase</fullName>
        <ecNumber evidence="2 4">3.6.1.7</ecNumber>
    </recommendedName>
</protein>
<dbReference type="Pfam" id="PF00708">
    <property type="entry name" value="Acylphosphatase"/>
    <property type="match status" value="1"/>
</dbReference>
<keyword evidence="4 7" id="KW-0378">Hydrolase</keyword>
<name>A0A0N7LVC7_THAGE</name>
<dbReference type="InterPro" id="IPR036046">
    <property type="entry name" value="Acylphosphatase-like_dom_sf"/>
</dbReference>
<feature type="active site" evidence="4">
    <location>
        <position position="33"/>
    </location>
</feature>
<evidence type="ECO:0000313" key="8">
    <source>
        <dbReference type="Proteomes" id="UP000051587"/>
    </source>
</evidence>
<dbReference type="SUPFAM" id="SSF54975">
    <property type="entry name" value="Acylphosphatase/BLUF domain-like"/>
    <property type="match status" value="1"/>
</dbReference>
<comment type="catalytic activity">
    <reaction evidence="3 4">
        <text>an acyl phosphate + H2O = a carboxylate + phosphate + H(+)</text>
        <dbReference type="Rhea" id="RHEA:14965"/>
        <dbReference type="ChEBI" id="CHEBI:15377"/>
        <dbReference type="ChEBI" id="CHEBI:15378"/>
        <dbReference type="ChEBI" id="CHEBI:29067"/>
        <dbReference type="ChEBI" id="CHEBI:43474"/>
        <dbReference type="ChEBI" id="CHEBI:59918"/>
        <dbReference type="EC" id="3.6.1.7"/>
    </reaction>
</comment>
<evidence type="ECO:0000256" key="5">
    <source>
        <dbReference type="RuleBase" id="RU004168"/>
    </source>
</evidence>
<organism evidence="7 8">
    <name type="scientific">Thalassovita gelatinovora</name>
    <name type="common">Thalassobius gelatinovorus</name>
    <dbReference type="NCBI Taxonomy" id="53501"/>
    <lineage>
        <taxon>Bacteria</taxon>
        <taxon>Pseudomonadati</taxon>
        <taxon>Pseudomonadota</taxon>
        <taxon>Alphaproteobacteria</taxon>
        <taxon>Rhodobacterales</taxon>
        <taxon>Roseobacteraceae</taxon>
        <taxon>Thalassovita</taxon>
    </lineage>
</organism>
<dbReference type="InterPro" id="IPR001792">
    <property type="entry name" value="Acylphosphatase-like_dom"/>
</dbReference>
<dbReference type="EMBL" id="CYSA01000019">
    <property type="protein sequence ID" value="CUH65930.1"/>
    <property type="molecule type" value="Genomic_DNA"/>
</dbReference>
<evidence type="ECO:0000256" key="2">
    <source>
        <dbReference type="ARBA" id="ARBA00012150"/>
    </source>
</evidence>
<gene>
    <name evidence="7" type="primary">acyP</name>
    <name evidence="7" type="ORF">TG4357_02135</name>
</gene>
<accession>A0A0N7LVC7</accession>
<dbReference type="Proteomes" id="UP000051587">
    <property type="component" value="Unassembled WGS sequence"/>
</dbReference>
<keyword evidence="8" id="KW-1185">Reference proteome</keyword>
<sequence length="87" mass="9475">MKARVTGRVQGVAFRAWTRSRADRLGLSGWVCNEDNGSVSALFDGQKGAVLAMIDELWEGPGAASVLDVQTEMVPHDDALSGFYIRY</sequence>
<dbReference type="GO" id="GO:0003998">
    <property type="term" value="F:acylphosphatase activity"/>
    <property type="evidence" value="ECO:0007669"/>
    <property type="project" value="UniProtKB-EC"/>
</dbReference>
<dbReference type="AlphaFoldDB" id="A0A0N7LVC7"/>
<evidence type="ECO:0000256" key="3">
    <source>
        <dbReference type="ARBA" id="ARBA00047645"/>
    </source>
</evidence>
<dbReference type="STRING" id="53501.SAMN04488043_10884"/>
<evidence type="ECO:0000256" key="4">
    <source>
        <dbReference type="PROSITE-ProRule" id="PRU00520"/>
    </source>
</evidence>
<dbReference type="InterPro" id="IPR020456">
    <property type="entry name" value="Acylphosphatase"/>
</dbReference>
<feature type="active site" evidence="4">
    <location>
        <position position="15"/>
    </location>
</feature>
<proteinExistence type="inferred from homology"/>